<proteinExistence type="inferred from homology"/>
<dbReference type="InterPro" id="IPR050416">
    <property type="entry name" value="FAD-linked_Oxidoreductase"/>
</dbReference>
<dbReference type="PROSITE" id="PS51387">
    <property type="entry name" value="FAD_PCMH"/>
    <property type="match status" value="1"/>
</dbReference>
<dbReference type="SUPFAM" id="SSF53271">
    <property type="entry name" value="PRTase-like"/>
    <property type="match status" value="1"/>
</dbReference>
<dbReference type="Pfam" id="PF00156">
    <property type="entry name" value="Pribosyltran"/>
    <property type="match status" value="1"/>
</dbReference>
<dbReference type="InterPro" id="IPR005919">
    <property type="entry name" value="Pmev_kin_anim"/>
</dbReference>
<dbReference type="InterPro" id="IPR016169">
    <property type="entry name" value="FAD-bd_PCMH_sub2"/>
</dbReference>
<keyword evidence="8" id="KW-1185">Reference proteome</keyword>
<keyword evidence="4" id="KW-0560">Oxidoreductase</keyword>
<evidence type="ECO:0000256" key="4">
    <source>
        <dbReference type="ARBA" id="ARBA00023002"/>
    </source>
</evidence>
<dbReference type="Gene3D" id="3.40.50.300">
    <property type="entry name" value="P-loop containing nucleotide triphosphate hydrolases"/>
    <property type="match status" value="1"/>
</dbReference>
<dbReference type="Gene3D" id="3.40.462.20">
    <property type="match status" value="1"/>
</dbReference>
<dbReference type="InterPro" id="IPR016166">
    <property type="entry name" value="FAD-bd_PCMH"/>
</dbReference>
<feature type="region of interest" description="Disordered" evidence="5">
    <location>
        <begin position="536"/>
        <end position="558"/>
    </location>
</feature>
<evidence type="ECO:0000256" key="3">
    <source>
        <dbReference type="ARBA" id="ARBA00022827"/>
    </source>
</evidence>
<dbReference type="InterPro" id="IPR006094">
    <property type="entry name" value="Oxid_FAD_bind_N"/>
</dbReference>
<dbReference type="CDD" id="cd06223">
    <property type="entry name" value="PRTases_typeI"/>
    <property type="match status" value="1"/>
</dbReference>
<evidence type="ECO:0000256" key="2">
    <source>
        <dbReference type="ARBA" id="ARBA00022630"/>
    </source>
</evidence>
<keyword evidence="2" id="KW-0285">Flavoprotein</keyword>
<feature type="domain" description="FAD-binding PCMH-type" evidence="6">
    <location>
        <begin position="1"/>
        <end position="131"/>
    </location>
</feature>
<evidence type="ECO:0000256" key="5">
    <source>
        <dbReference type="SAM" id="MobiDB-lite"/>
    </source>
</evidence>
<dbReference type="InterPro" id="IPR029057">
    <property type="entry name" value="PRTase-like"/>
</dbReference>
<dbReference type="Proteomes" id="UP001521222">
    <property type="component" value="Unassembled WGS sequence"/>
</dbReference>
<organism evidence="7 8">
    <name type="scientific">Nothophoma quercina</name>
    <dbReference type="NCBI Taxonomy" id="749835"/>
    <lineage>
        <taxon>Eukaryota</taxon>
        <taxon>Fungi</taxon>
        <taxon>Dikarya</taxon>
        <taxon>Ascomycota</taxon>
        <taxon>Pezizomycotina</taxon>
        <taxon>Dothideomycetes</taxon>
        <taxon>Pleosporomycetidae</taxon>
        <taxon>Pleosporales</taxon>
        <taxon>Pleosporineae</taxon>
        <taxon>Didymellaceae</taxon>
        <taxon>Nothophoma</taxon>
    </lineage>
</organism>
<dbReference type="Pfam" id="PF04275">
    <property type="entry name" value="P-mevalo_kinase"/>
    <property type="match status" value="1"/>
</dbReference>
<dbReference type="EMBL" id="JAKIXB020000008">
    <property type="protein sequence ID" value="KAL1606136.1"/>
    <property type="molecule type" value="Genomic_DNA"/>
</dbReference>
<dbReference type="Pfam" id="PF01565">
    <property type="entry name" value="FAD_binding_4"/>
    <property type="match status" value="1"/>
</dbReference>
<dbReference type="Gene3D" id="3.30.465.10">
    <property type="match status" value="1"/>
</dbReference>
<dbReference type="InterPro" id="IPR027417">
    <property type="entry name" value="P-loop_NTPase"/>
</dbReference>
<dbReference type="SUPFAM" id="SSF56176">
    <property type="entry name" value="FAD-binding/transporter-associated domain-like"/>
    <property type="match status" value="1"/>
</dbReference>
<accession>A0ABR3RNX6</accession>
<gene>
    <name evidence="7" type="ORF">SLS59_003261</name>
</gene>
<reference evidence="7 8" key="1">
    <citation type="submission" date="2024-02" db="EMBL/GenBank/DDBJ databases">
        <title>De novo assembly and annotation of 12 fungi associated with fruit tree decline syndrome in Ontario, Canada.</title>
        <authorList>
            <person name="Sulman M."/>
            <person name="Ellouze W."/>
            <person name="Ilyukhin E."/>
        </authorList>
    </citation>
    <scope>NUCLEOTIDE SEQUENCE [LARGE SCALE GENOMIC DNA]</scope>
    <source>
        <strain evidence="7 8">M97-236</strain>
    </source>
</reference>
<dbReference type="Gene3D" id="3.40.50.2020">
    <property type="match status" value="1"/>
</dbReference>
<dbReference type="PANTHER" id="PTHR42973:SF25">
    <property type="entry name" value="PHOSPHOMEVALONATE KINASE"/>
    <property type="match status" value="1"/>
</dbReference>
<evidence type="ECO:0000313" key="8">
    <source>
        <dbReference type="Proteomes" id="UP001521222"/>
    </source>
</evidence>
<comment type="caution">
    <text evidence="7">The sequence shown here is derived from an EMBL/GenBank/DDBJ whole genome shotgun (WGS) entry which is preliminary data.</text>
</comment>
<protein>
    <recommendedName>
        <fullName evidence="6">FAD-binding PCMH-type domain-containing protein</fullName>
    </recommendedName>
</protein>
<dbReference type="InterPro" id="IPR036318">
    <property type="entry name" value="FAD-bd_PCMH-like_sf"/>
</dbReference>
<sequence>MKEKGSSVRFNCNRFAVVEAGCTTGDVTRKAMAAGVTLPLGSRPSVGAGLWLQGGIGHLARLHGLACDSIVGAVLVSVDSGEILCVGFVPSQHQPAASIRPQNESDILWALKGAGTNFGVVVSVTFSAYTAPTYVVRNWVVPLSGGLEAQHKLSSFDALVARKLNNDCSADAYLYWDAGQLRLGVTMIESTTTKPVSADCSPSAITTSILGVEEGGVNTVDSVDLFETEMYISGMHGGHGGGKTSSFKRCLFVKDIGNQTVAARLVAAVESRPSPLCYLHLLQGGGAIGDVAANATAFGCRDWHFACVITGVWPREQDSTEVARAVVEWVYSVAGDLLPLSTGVYGADLGPDPRDAVLASKAFGVNQQRLARLKTTLDPRNVLAFACPLPKAPLGPRLILLITGESCAGKDYCADVWVSMFAERTLTPRAVSISEAIKREYAAATGADPDRLLSDRAYKEQHRSTLTAYFSERVQQEPQLPKEQFLKVVHDNDDVGVLLITGMRDRAPVAALSHLVPNSRLVEVYVQASGRTRRSRRGHLLDNSGGVRDEMSERDDSDWKTLGHRPDLVFENDMHGNEAVKDFFEGRLLPLVHEDLLRLADMVHPTPDFPRPNIVFRHVLGISQQPGGLALCTSLLQRHFTGDWSNVAAVVCCEVGGIVFAPALSLQVNVPLVLVREAGKLPPPTVSAVKSQSHVSSLVYSNLEQKRIELERSAVPKGGPIVVIDDTLATGETLCAVLRTLDGAGVDAENISVMVVAEFPVHRGRELLCKRGYGKVNVQSLLTFGGL</sequence>
<evidence type="ECO:0000256" key="1">
    <source>
        <dbReference type="ARBA" id="ARBA00005466"/>
    </source>
</evidence>
<evidence type="ECO:0000313" key="7">
    <source>
        <dbReference type="EMBL" id="KAL1606136.1"/>
    </source>
</evidence>
<dbReference type="PANTHER" id="PTHR42973">
    <property type="entry name" value="BINDING OXIDOREDUCTASE, PUTATIVE (AFU_ORTHOLOGUE AFUA_1G17690)-RELATED"/>
    <property type="match status" value="1"/>
</dbReference>
<keyword evidence="3" id="KW-0274">FAD</keyword>
<dbReference type="InterPro" id="IPR000836">
    <property type="entry name" value="PRTase_dom"/>
</dbReference>
<comment type="similarity">
    <text evidence="1">Belongs to the oxygen-dependent FAD-linked oxidoreductase family.</text>
</comment>
<name>A0ABR3RNX6_9PLEO</name>
<evidence type="ECO:0000259" key="6">
    <source>
        <dbReference type="PROSITE" id="PS51387"/>
    </source>
</evidence>